<proteinExistence type="inferred from homology"/>
<name>A0A511Z659_9BACL</name>
<evidence type="ECO:0000256" key="2">
    <source>
        <dbReference type="HAMAP-Rule" id="MF_01124"/>
    </source>
</evidence>
<accession>A0A511Z659</accession>
<dbReference type="GO" id="GO:0030674">
    <property type="term" value="F:protein-macromolecule adaptor activity"/>
    <property type="evidence" value="ECO:0007669"/>
    <property type="project" value="UniProtKB-UniRule"/>
</dbReference>
<comment type="domain">
    <text evidence="2">The N-terminal domain probably binds unfolded/aggregated proteins; the C-terminal domain interacts with ClpC.</text>
</comment>
<comment type="subunit">
    <text evidence="2">Homodimer.</text>
</comment>
<dbReference type="Gene3D" id="3.30.70.1950">
    <property type="match status" value="1"/>
</dbReference>
<organism evidence="3 4">
    <name type="scientific">Sporosarcina luteola</name>
    <dbReference type="NCBI Taxonomy" id="582850"/>
    <lineage>
        <taxon>Bacteria</taxon>
        <taxon>Bacillati</taxon>
        <taxon>Bacillota</taxon>
        <taxon>Bacilli</taxon>
        <taxon>Bacillales</taxon>
        <taxon>Caryophanaceae</taxon>
        <taxon>Sporosarcina</taxon>
    </lineage>
</organism>
<evidence type="ECO:0000256" key="1">
    <source>
        <dbReference type="ARBA" id="ARBA00005397"/>
    </source>
</evidence>
<dbReference type="OrthoDB" id="2360201at2"/>
<dbReference type="AlphaFoldDB" id="A0A511Z659"/>
<keyword evidence="4" id="KW-1185">Reference proteome</keyword>
<gene>
    <name evidence="2 3" type="primary">mecA</name>
    <name evidence="3" type="ORF">SLU01_12430</name>
</gene>
<comment type="function">
    <text evidence="2">Enables the recognition and targeting of unfolded and aggregated proteins to the ClpC protease or to other proteins involved in proteolysis.</text>
</comment>
<protein>
    <recommendedName>
        <fullName evidence="2">Adapter protein MecA</fullName>
    </recommendedName>
</protein>
<dbReference type="InterPro" id="IPR038471">
    <property type="entry name" value="MecA_C_sf"/>
</dbReference>
<comment type="caution">
    <text evidence="3">The sequence shown here is derived from an EMBL/GenBank/DDBJ whole genome shotgun (WGS) entry which is preliminary data.</text>
</comment>
<comment type="similarity">
    <text evidence="1 2">Belongs to the MecA family.</text>
</comment>
<dbReference type="RefSeq" id="WP_147056380.1">
    <property type="nucleotide sequence ID" value="NZ_BJYL01000016.1"/>
</dbReference>
<dbReference type="PANTHER" id="PTHR39161">
    <property type="entry name" value="ADAPTER PROTEIN MECA"/>
    <property type="match status" value="1"/>
</dbReference>
<evidence type="ECO:0000313" key="4">
    <source>
        <dbReference type="Proteomes" id="UP000321901"/>
    </source>
</evidence>
<dbReference type="PANTHER" id="PTHR39161:SF1">
    <property type="entry name" value="ADAPTER PROTEIN MECA 1"/>
    <property type="match status" value="1"/>
</dbReference>
<dbReference type="NCBIfam" id="NF002644">
    <property type="entry name" value="PRK02315.1-5"/>
    <property type="match status" value="1"/>
</dbReference>
<sequence length="218" mass="25906">MEIERINDNTVKFYLSYIDIEERGFTREEVWYNRDKSEELFWEMMDEINDETEFEIEGPLWIQVHAMNNGIEVTVTRAQVSDDDNADAHFGMDDPRKHYEPDPSMFTNPEQLMNELNDEPVVWTSDMFVFEEFENLIPLSKKIPPYSVKSSLYSFENKFYMHVIYDEAEMDDEDKSDFCSIISEYGSLSQVTIHRLEEYGKIIMESDVLETVHKYFGE</sequence>
<dbReference type="Proteomes" id="UP000321901">
    <property type="component" value="Unassembled WGS sequence"/>
</dbReference>
<dbReference type="HAMAP" id="MF_01124">
    <property type="entry name" value="MecA"/>
    <property type="match status" value="1"/>
</dbReference>
<dbReference type="InterPro" id="IPR008681">
    <property type="entry name" value="Neg-reg_MecA"/>
</dbReference>
<dbReference type="PIRSF" id="PIRSF029008">
    <property type="entry name" value="MecA"/>
    <property type="match status" value="1"/>
</dbReference>
<evidence type="ECO:0000313" key="3">
    <source>
        <dbReference type="EMBL" id="GEN82931.1"/>
    </source>
</evidence>
<reference evidence="3 4" key="1">
    <citation type="submission" date="2019-07" db="EMBL/GenBank/DDBJ databases">
        <title>Whole genome shotgun sequence of Sporosarcina luteola NBRC 105378.</title>
        <authorList>
            <person name="Hosoyama A."/>
            <person name="Uohara A."/>
            <person name="Ohji S."/>
            <person name="Ichikawa N."/>
        </authorList>
    </citation>
    <scope>NUCLEOTIDE SEQUENCE [LARGE SCALE GENOMIC DNA]</scope>
    <source>
        <strain evidence="3 4">NBRC 105378</strain>
    </source>
</reference>
<dbReference type="EMBL" id="BJYL01000016">
    <property type="protein sequence ID" value="GEN82931.1"/>
    <property type="molecule type" value="Genomic_DNA"/>
</dbReference>
<dbReference type="Pfam" id="PF05389">
    <property type="entry name" value="MecA"/>
    <property type="match status" value="1"/>
</dbReference>